<name>A0ABY4AVQ9_9MICO</name>
<protein>
    <submittedName>
        <fullName evidence="3">Uncharacterized protein</fullName>
    </submittedName>
</protein>
<dbReference type="Proteomes" id="UP000831304">
    <property type="component" value="Chromosome"/>
</dbReference>
<evidence type="ECO:0000313" key="3">
    <source>
        <dbReference type="EMBL" id="UOE27249.1"/>
    </source>
</evidence>
<keyword evidence="2" id="KW-1133">Transmembrane helix</keyword>
<keyword evidence="2" id="KW-0472">Membrane</keyword>
<evidence type="ECO:0000256" key="1">
    <source>
        <dbReference type="SAM" id="MobiDB-lite"/>
    </source>
</evidence>
<dbReference type="RefSeq" id="WP_243570093.1">
    <property type="nucleotide sequence ID" value="NZ_BAAARD010000002.1"/>
</dbReference>
<accession>A0ABY4AVQ9</accession>
<proteinExistence type="predicted"/>
<gene>
    <name evidence="3" type="ORF">MTP13_05560</name>
</gene>
<feature type="transmembrane region" description="Helical" evidence="2">
    <location>
        <begin position="39"/>
        <end position="58"/>
    </location>
</feature>
<feature type="region of interest" description="Disordered" evidence="1">
    <location>
        <begin position="1"/>
        <end position="32"/>
    </location>
</feature>
<keyword evidence="2" id="KW-0812">Transmembrane</keyword>
<feature type="compositionally biased region" description="Basic and acidic residues" evidence="1">
    <location>
        <begin position="22"/>
        <end position="32"/>
    </location>
</feature>
<organism evidence="3 4">
    <name type="scientific">Agromyces soli</name>
    <dbReference type="NCBI Taxonomy" id="659012"/>
    <lineage>
        <taxon>Bacteria</taxon>
        <taxon>Bacillati</taxon>
        <taxon>Actinomycetota</taxon>
        <taxon>Actinomycetes</taxon>
        <taxon>Micrococcales</taxon>
        <taxon>Microbacteriaceae</taxon>
        <taxon>Agromyces</taxon>
    </lineage>
</organism>
<dbReference type="EMBL" id="CP094533">
    <property type="protein sequence ID" value="UOE27249.1"/>
    <property type="molecule type" value="Genomic_DNA"/>
</dbReference>
<evidence type="ECO:0000313" key="4">
    <source>
        <dbReference type="Proteomes" id="UP000831304"/>
    </source>
</evidence>
<reference evidence="3 4" key="1">
    <citation type="submission" date="2022-03" db="EMBL/GenBank/DDBJ databases">
        <title>Agromyces sp. isolated from the gut of P. brevitarsis seulensis larvae.</title>
        <authorList>
            <person name="Won M."/>
            <person name="Kwon S.-W."/>
        </authorList>
    </citation>
    <scope>NUCLEOTIDE SEQUENCE [LARGE SCALE GENOMIC DNA]</scope>
    <source>
        <strain evidence="3 4">KACC 16215</strain>
    </source>
</reference>
<evidence type="ECO:0000256" key="2">
    <source>
        <dbReference type="SAM" id="Phobius"/>
    </source>
</evidence>
<sequence length="248" mass="26103">MRHRRFPRSTDPAVAPNPGAAARERPRGDDARPPVARRFAALFASVVVLGTTAGLALAPSSPAPDPAAVALVADGSADTVAEAVQSIEVHDAAVLPGVAEESYVASTGTETLVAGGTNEDWAKLVLIEGAWPVTDENVTFMMRWMRQENGADNWWNRNNPLNNGQGSGGGSGLGSYPDLVVAAYYAAENLRSGRYPAVDAALQQGDSADATAQAIWASPWASSHYGYGTHWSSRAYDVIEAPAEAWGR</sequence>
<keyword evidence="4" id="KW-1185">Reference proteome</keyword>